<dbReference type="EMBL" id="JBEUSY010000459">
    <property type="protein sequence ID" value="KAL1231506.1"/>
    <property type="molecule type" value="Genomic_DNA"/>
</dbReference>
<keyword evidence="1" id="KW-0645">Protease</keyword>
<dbReference type="GO" id="GO:0008233">
    <property type="term" value="F:peptidase activity"/>
    <property type="evidence" value="ECO:0007669"/>
    <property type="project" value="UniProtKB-KW"/>
</dbReference>
<protein>
    <submittedName>
        <fullName evidence="1">Calpain-type cysteine protease</fullName>
    </submittedName>
</protein>
<keyword evidence="2" id="KW-1185">Reference proteome</keyword>
<evidence type="ECO:0000313" key="1">
    <source>
        <dbReference type="EMBL" id="KAL1231506.1"/>
    </source>
</evidence>
<gene>
    <name evidence="1" type="ORF">TSPI_09765</name>
</gene>
<dbReference type="Proteomes" id="UP001558632">
    <property type="component" value="Unassembled WGS sequence"/>
</dbReference>
<accession>A0ABR3K8J3</accession>
<proteinExistence type="predicted"/>
<sequence length="235" mass="27064">MLETDFYCFTTFGYYQDCNPLLWFIILRDVVRPCPPSLREVANQCSSLKPLWKQVAEMRMRFLGTTSREAAIKVTDVISAPSSQCVDLAASFIKGYESKLEEKDKMHEQFKTCFIECGHRIDKTYETSYKKCPKNSNYETSAEINDRLMETVKSIRTKYADSTNRTVAIFVDGSLQSELQFLITEPPTTLEIHILKQWLLSTIVHLFLIKNLLIYCHVTLNKIKASKLLNKHVGA</sequence>
<organism evidence="1 2">
    <name type="scientific">Trichinella spiralis</name>
    <name type="common">Trichina worm</name>
    <dbReference type="NCBI Taxonomy" id="6334"/>
    <lineage>
        <taxon>Eukaryota</taxon>
        <taxon>Metazoa</taxon>
        <taxon>Ecdysozoa</taxon>
        <taxon>Nematoda</taxon>
        <taxon>Enoplea</taxon>
        <taxon>Dorylaimia</taxon>
        <taxon>Trichinellida</taxon>
        <taxon>Trichinellidae</taxon>
        <taxon>Trichinella</taxon>
    </lineage>
</organism>
<evidence type="ECO:0000313" key="2">
    <source>
        <dbReference type="Proteomes" id="UP001558632"/>
    </source>
</evidence>
<dbReference type="GO" id="GO:0006508">
    <property type="term" value="P:proteolysis"/>
    <property type="evidence" value="ECO:0007669"/>
    <property type="project" value="UniProtKB-KW"/>
</dbReference>
<name>A0ABR3K8J3_TRISP</name>
<reference evidence="1 2" key="1">
    <citation type="submission" date="2024-07" db="EMBL/GenBank/DDBJ databases">
        <title>Enhanced genomic and transcriptomic resources for Trichinella pseudospiralis and T. spiralis underpin the discovery of pronounced molecular differences between stages and species.</title>
        <authorList>
            <person name="Pasi K.K."/>
            <person name="La Rosa G."/>
            <person name="Gomez-Morales M.A."/>
            <person name="Tosini F."/>
            <person name="Sumanam S."/>
            <person name="Young N.D."/>
            <person name="Chang B.C."/>
            <person name="Robin G.B."/>
        </authorList>
    </citation>
    <scope>NUCLEOTIDE SEQUENCE [LARGE SCALE GENOMIC DNA]</scope>
    <source>
        <strain evidence="1">ISS534</strain>
    </source>
</reference>
<comment type="caution">
    <text evidence="1">The sequence shown here is derived from an EMBL/GenBank/DDBJ whole genome shotgun (WGS) entry which is preliminary data.</text>
</comment>
<keyword evidence="1" id="KW-0378">Hydrolase</keyword>